<sequence length="125" mass="14013">MLTVYGIPNCNTVKKARTWLDEHGVAYTFHDFKKLGIDEATLNLWLTQQPWEKLINRAGLTWRGLSDEAKAAITDNASANALMQAKTSVIKRPLLVRNQEQGQQILALGFSETEYAKIFAPVTHA</sequence>
<dbReference type="Pfam" id="PF03960">
    <property type="entry name" value="ArsC"/>
    <property type="match status" value="1"/>
</dbReference>
<dbReference type="EMBL" id="MLJW01000099">
    <property type="protein sequence ID" value="OIR00097.1"/>
    <property type="molecule type" value="Genomic_DNA"/>
</dbReference>
<dbReference type="PANTHER" id="PTHR30041:SF8">
    <property type="entry name" value="PROTEIN YFFB"/>
    <property type="match status" value="1"/>
</dbReference>
<dbReference type="InterPro" id="IPR036249">
    <property type="entry name" value="Thioredoxin-like_sf"/>
</dbReference>
<dbReference type="InterPro" id="IPR006504">
    <property type="entry name" value="Tscrpt_reg_Spx/MgsR"/>
</dbReference>
<dbReference type="PANTHER" id="PTHR30041">
    <property type="entry name" value="ARSENATE REDUCTASE"/>
    <property type="match status" value="1"/>
</dbReference>
<dbReference type="AlphaFoldDB" id="A0A1J5RV13"/>
<organism evidence="1">
    <name type="scientific">mine drainage metagenome</name>
    <dbReference type="NCBI Taxonomy" id="410659"/>
    <lineage>
        <taxon>unclassified sequences</taxon>
        <taxon>metagenomes</taxon>
        <taxon>ecological metagenomes</taxon>
    </lineage>
</organism>
<accession>A0A1J5RV13</accession>
<reference evidence="1" key="1">
    <citation type="submission" date="2016-10" db="EMBL/GenBank/DDBJ databases">
        <title>Sequence of Gallionella enrichment culture.</title>
        <authorList>
            <person name="Poehlein A."/>
            <person name="Muehling M."/>
            <person name="Daniel R."/>
        </authorList>
    </citation>
    <scope>NUCLEOTIDE SEQUENCE</scope>
</reference>
<protein>
    <submittedName>
        <fullName evidence="1">Regulatory protein Spx</fullName>
    </submittedName>
</protein>
<gene>
    <name evidence="1" type="primary">spxA_5</name>
    <name evidence="1" type="ORF">GALL_179180</name>
</gene>
<dbReference type="Gene3D" id="3.40.30.10">
    <property type="entry name" value="Glutaredoxin"/>
    <property type="match status" value="1"/>
</dbReference>
<dbReference type="PROSITE" id="PS51353">
    <property type="entry name" value="ARSC"/>
    <property type="match status" value="1"/>
</dbReference>
<name>A0A1J5RV13_9ZZZZ</name>
<dbReference type="NCBIfam" id="TIGR01617">
    <property type="entry name" value="arsC_related"/>
    <property type="match status" value="1"/>
</dbReference>
<dbReference type="CDD" id="cd03035">
    <property type="entry name" value="ArsC_Yffb"/>
    <property type="match status" value="1"/>
</dbReference>
<dbReference type="NCBIfam" id="NF008107">
    <property type="entry name" value="PRK10853.1"/>
    <property type="match status" value="1"/>
</dbReference>
<comment type="caution">
    <text evidence="1">The sequence shown here is derived from an EMBL/GenBank/DDBJ whole genome shotgun (WGS) entry which is preliminary data.</text>
</comment>
<proteinExistence type="predicted"/>
<dbReference type="InterPro" id="IPR006660">
    <property type="entry name" value="Arsenate_reductase-like"/>
</dbReference>
<evidence type="ECO:0000313" key="1">
    <source>
        <dbReference type="EMBL" id="OIR00097.1"/>
    </source>
</evidence>
<dbReference type="SUPFAM" id="SSF52833">
    <property type="entry name" value="Thioredoxin-like"/>
    <property type="match status" value="1"/>
</dbReference>